<keyword evidence="3" id="KW-0238">DNA-binding</keyword>
<evidence type="ECO:0000256" key="4">
    <source>
        <dbReference type="ARBA" id="ARBA00023163"/>
    </source>
</evidence>
<evidence type="ECO:0000313" key="6">
    <source>
        <dbReference type="EMBL" id="MQT11438.1"/>
    </source>
</evidence>
<dbReference type="AlphaFoldDB" id="A0A6A7XYN5"/>
<dbReference type="Pfam" id="PF03466">
    <property type="entry name" value="LysR_substrate"/>
    <property type="match status" value="1"/>
</dbReference>
<keyword evidence="4" id="KW-0804">Transcription</keyword>
<evidence type="ECO:0000259" key="5">
    <source>
        <dbReference type="PROSITE" id="PS50931"/>
    </source>
</evidence>
<dbReference type="InterPro" id="IPR058163">
    <property type="entry name" value="LysR-type_TF_proteobact-type"/>
</dbReference>
<dbReference type="PRINTS" id="PR00039">
    <property type="entry name" value="HTHLYSR"/>
</dbReference>
<feature type="domain" description="HTH lysR-type" evidence="5">
    <location>
        <begin position="5"/>
        <end position="62"/>
    </location>
</feature>
<dbReference type="InterPro" id="IPR036388">
    <property type="entry name" value="WH-like_DNA-bd_sf"/>
</dbReference>
<evidence type="ECO:0000256" key="2">
    <source>
        <dbReference type="ARBA" id="ARBA00023015"/>
    </source>
</evidence>
<dbReference type="GO" id="GO:0006351">
    <property type="term" value="P:DNA-templated transcription"/>
    <property type="evidence" value="ECO:0007669"/>
    <property type="project" value="TreeGrafter"/>
</dbReference>
<dbReference type="InterPro" id="IPR036390">
    <property type="entry name" value="WH_DNA-bd_sf"/>
</dbReference>
<dbReference type="SUPFAM" id="SSF53850">
    <property type="entry name" value="Periplasmic binding protein-like II"/>
    <property type="match status" value="1"/>
</dbReference>
<dbReference type="GO" id="GO:0043565">
    <property type="term" value="F:sequence-specific DNA binding"/>
    <property type="evidence" value="ECO:0007669"/>
    <property type="project" value="TreeGrafter"/>
</dbReference>
<evidence type="ECO:0000256" key="1">
    <source>
        <dbReference type="ARBA" id="ARBA00009437"/>
    </source>
</evidence>
<dbReference type="InterPro" id="IPR000847">
    <property type="entry name" value="LysR_HTH_N"/>
</dbReference>
<dbReference type="SUPFAM" id="SSF46785">
    <property type="entry name" value="Winged helix' DNA-binding domain"/>
    <property type="match status" value="1"/>
</dbReference>
<keyword evidence="2" id="KW-0805">Transcription regulation</keyword>
<evidence type="ECO:0000256" key="3">
    <source>
        <dbReference type="ARBA" id="ARBA00023125"/>
    </source>
</evidence>
<comment type="similarity">
    <text evidence="1">Belongs to the LysR transcriptional regulatory family.</text>
</comment>
<dbReference type="Pfam" id="PF00126">
    <property type="entry name" value="HTH_1"/>
    <property type="match status" value="1"/>
</dbReference>
<protein>
    <submittedName>
        <fullName evidence="6">LysR family transcriptional regulator</fullName>
    </submittedName>
</protein>
<sequence length="301" mass="31927">MASLPDWTLYRTFLAVLEEGSLSGAARALGLAQPTIGRHVDALEAALGLSLFVRAPHGLSPTDAALALRPHAEAMRATAAAMVRTASGVADAVAGTVRVSASEMIGAEVLPPIVAELLAAHPGLAIELVLNNRTDDLLRREADIAVRMVAPTQDALVARKLGVIPLGFHAHRDYLARRGVPTSLADFPSHSLIGFDRETVFVRGLAAAGLFVDRDGFALRTDSDLAHFAAIRAGCGIGMCQIALAARHPALVRVLPEVSFPMPTWLVMHEDLRRVRRFRVVFDALAEGLSAHVAAAERTGA</sequence>
<dbReference type="PROSITE" id="PS50931">
    <property type="entry name" value="HTH_LYSR"/>
    <property type="match status" value="1"/>
</dbReference>
<dbReference type="EMBL" id="VWNA01000001">
    <property type="protein sequence ID" value="MQT11438.1"/>
    <property type="molecule type" value="Genomic_DNA"/>
</dbReference>
<dbReference type="Proteomes" id="UP000332515">
    <property type="component" value="Unassembled WGS sequence"/>
</dbReference>
<dbReference type="Gene3D" id="3.40.190.290">
    <property type="match status" value="1"/>
</dbReference>
<evidence type="ECO:0000313" key="7">
    <source>
        <dbReference type="Proteomes" id="UP000332515"/>
    </source>
</evidence>
<proteinExistence type="inferred from homology"/>
<dbReference type="GO" id="GO:0003700">
    <property type="term" value="F:DNA-binding transcription factor activity"/>
    <property type="evidence" value="ECO:0007669"/>
    <property type="project" value="InterPro"/>
</dbReference>
<reference evidence="6 7" key="1">
    <citation type="submission" date="2019-09" db="EMBL/GenBank/DDBJ databases">
        <title>Segnochrobactrum spirostomi gen. nov., sp. nov., isolated from the ciliate Spirostomum cf. yagiui and description of a novel family, Segnochrobactraceae fam. nov. within the order Rhizobiales of the class Alphaproteobacteria.</title>
        <authorList>
            <person name="Akter S."/>
            <person name="Shazib S.U.A."/>
            <person name="Shin M.K."/>
        </authorList>
    </citation>
    <scope>NUCLEOTIDE SEQUENCE [LARGE SCALE GENOMIC DNA]</scope>
    <source>
        <strain evidence="6 7">Sp-1</strain>
    </source>
</reference>
<dbReference type="InterPro" id="IPR005119">
    <property type="entry name" value="LysR_subst-bd"/>
</dbReference>
<dbReference type="PANTHER" id="PTHR30537:SF3">
    <property type="entry name" value="TRANSCRIPTIONAL REGULATORY PROTEIN"/>
    <property type="match status" value="1"/>
</dbReference>
<name>A0A6A7XYN5_9HYPH</name>
<keyword evidence="7" id="KW-1185">Reference proteome</keyword>
<dbReference type="PANTHER" id="PTHR30537">
    <property type="entry name" value="HTH-TYPE TRANSCRIPTIONAL REGULATOR"/>
    <property type="match status" value="1"/>
</dbReference>
<comment type="caution">
    <text evidence="6">The sequence shown here is derived from an EMBL/GenBank/DDBJ whole genome shotgun (WGS) entry which is preliminary data.</text>
</comment>
<accession>A0A6A7XYN5</accession>
<organism evidence="6 7">
    <name type="scientific">Segnochrobactrum spirostomi</name>
    <dbReference type="NCBI Taxonomy" id="2608987"/>
    <lineage>
        <taxon>Bacteria</taxon>
        <taxon>Pseudomonadati</taxon>
        <taxon>Pseudomonadota</taxon>
        <taxon>Alphaproteobacteria</taxon>
        <taxon>Hyphomicrobiales</taxon>
        <taxon>Segnochrobactraceae</taxon>
        <taxon>Segnochrobactrum</taxon>
    </lineage>
</organism>
<dbReference type="Gene3D" id="1.10.10.10">
    <property type="entry name" value="Winged helix-like DNA-binding domain superfamily/Winged helix DNA-binding domain"/>
    <property type="match status" value="1"/>
</dbReference>
<gene>
    <name evidence="6" type="ORF">F0357_01855</name>
</gene>
<dbReference type="RefSeq" id="WP_153478098.1">
    <property type="nucleotide sequence ID" value="NZ_VWNA01000001.1"/>
</dbReference>